<dbReference type="InterPro" id="IPR001036">
    <property type="entry name" value="Acrflvin-R"/>
</dbReference>
<keyword evidence="1" id="KW-0472">Membrane</keyword>
<feature type="transmembrane region" description="Helical" evidence="1">
    <location>
        <begin position="428"/>
        <end position="448"/>
    </location>
</feature>
<keyword evidence="1" id="KW-0812">Transmembrane</keyword>
<dbReference type="GO" id="GO:0005886">
    <property type="term" value="C:plasma membrane"/>
    <property type="evidence" value="ECO:0007669"/>
    <property type="project" value="TreeGrafter"/>
</dbReference>
<feature type="transmembrane region" description="Helical" evidence="1">
    <location>
        <begin position="871"/>
        <end position="891"/>
    </location>
</feature>
<accession>A0A6S6Z3W8</accession>
<dbReference type="Pfam" id="PF00873">
    <property type="entry name" value="ACR_tran"/>
    <property type="match status" value="1"/>
</dbReference>
<dbReference type="PANTHER" id="PTHR32063:SF28">
    <property type="entry name" value="BLR2861 PROTEIN"/>
    <property type="match status" value="1"/>
</dbReference>
<dbReference type="SUPFAM" id="SSF82714">
    <property type="entry name" value="Multidrug efflux transporter AcrB TolC docking domain, DN and DC subdomains"/>
    <property type="match status" value="2"/>
</dbReference>
<dbReference type="EMBL" id="CADIJX010000001">
    <property type="protein sequence ID" value="CAB3628971.1"/>
    <property type="molecule type" value="Genomic_DNA"/>
</dbReference>
<feature type="transmembrane region" description="Helical" evidence="1">
    <location>
        <begin position="523"/>
        <end position="542"/>
    </location>
</feature>
<dbReference type="SUPFAM" id="SSF82866">
    <property type="entry name" value="Multidrug efflux transporter AcrB transmembrane domain"/>
    <property type="match status" value="2"/>
</dbReference>
<dbReference type="Proteomes" id="UP000494108">
    <property type="component" value="Unassembled WGS sequence"/>
</dbReference>
<dbReference type="PRINTS" id="PR00702">
    <property type="entry name" value="ACRIFLAVINRP"/>
</dbReference>
<dbReference type="InterPro" id="IPR027463">
    <property type="entry name" value="AcrB_DN_DC_subdom"/>
</dbReference>
<evidence type="ECO:0000313" key="3">
    <source>
        <dbReference type="Proteomes" id="UP000494108"/>
    </source>
</evidence>
<feature type="transmembrane region" description="Helical" evidence="1">
    <location>
        <begin position="460"/>
        <end position="483"/>
    </location>
</feature>
<dbReference type="Gene3D" id="3.30.2090.10">
    <property type="entry name" value="Multidrug efflux transporter AcrB TolC docking domain, DN and DC subdomains"/>
    <property type="match status" value="2"/>
</dbReference>
<dbReference type="Gene3D" id="3.30.70.1440">
    <property type="entry name" value="Multidrug efflux transporter AcrB pore domain"/>
    <property type="match status" value="1"/>
</dbReference>
<feature type="transmembrane region" description="Helical" evidence="1">
    <location>
        <begin position="897"/>
        <end position="923"/>
    </location>
</feature>
<dbReference type="RefSeq" id="WP_175173113.1">
    <property type="nucleotide sequence ID" value="NZ_CADIJX010000001.1"/>
</dbReference>
<gene>
    <name evidence="2" type="primary">bepE_1</name>
    <name evidence="2" type="ORF">LMG3431_00800</name>
</gene>
<feature type="transmembrane region" description="Helical" evidence="1">
    <location>
        <begin position="844"/>
        <end position="864"/>
    </location>
</feature>
<dbReference type="Gene3D" id="3.30.70.1430">
    <property type="entry name" value="Multidrug efflux transporter AcrB pore domain"/>
    <property type="match status" value="2"/>
</dbReference>
<dbReference type="Gene3D" id="3.30.70.1320">
    <property type="entry name" value="Multidrug efflux transporter AcrB pore domain like"/>
    <property type="match status" value="1"/>
</dbReference>
<keyword evidence="1" id="KW-1133">Transmembrane helix</keyword>
<sequence>MPFTDFFIRRPVLTTAFALLIALVGLRALFDLPLRQYPRIESAVITVTTEYPGASADLMQGFVTTTLAQAVATTQGVQYLTSSSDQGRSTINAYLRLNANSDTALTEVLAKVNEVRYLLPDDAYDPVVQRQSPGAIGVVYAGFTAPEGQPLTGITDYLMRVARPMLTTVDGVAAVNVLGAQALSMRIWLDPLRMGAHGITAADVESALRSNNYQAAPGQLRDALVVSNVRADTSLNSVEGFRELVVKRGASLVRLQDIATVEIGAQNRNQIAGMNGEPAVYLEVMATPGGNPLTISREARRILNSLDLPAGAKMAIPYDVTVFIDAAIGNVLGKFGIASLEVVLVIFIFLGSLRAVAVPVLSIPLSLLGAAAIMLALGYSLNLLTLLAMVLAIGLVVDDAIVVVENVHRRMEEGESPRDAAIHGAREIVGPVLTMAATLVAVYAPLGLIGGLTGALFSEFAFTLAAAVCVSAVVALTVSPMVASKLLRRQAPSRYAVAVEHATAKLIGAYDRLLGRVLRDTRLTLLVGAGVLASLPILFNGLQSELVPAEDQGEIIVDMKAPQASSLEFLEGEAKRVEAALLALPEAANVYMVSGMGGALNKGWAGAMLTPWADRKRDAAAIMADLQAALPGIEGIAGSAFLPAPLPGSVGGFPVQFVVSSPAGHQAVYEAIEKVKDAARRSGKFAFVDSDLIFSNPATLVRIDRPKAHDLGLSMKEIGDTLGRLVGESYVNRFGAQGRSYDVIPQAPRHLRLTAESLDLFHVRTASGGHVPLSTVVSLENGVEANALTQFNQLNSATLVAVPAPGVPLGQAVGFLQGEAASLPAGFQTSFLGESRQYLEEQGGFALTFAFALVFIFLVLAAQFESARDPLLILTTVPLAACGALAAMFFGLGTLNIYTQIGLVTLIGLITKHGILIVEFANVEQRTKGRDRVQAVRAAAATRIRPILMTTAAMVGGLMPLLFANGAGAGSQRAIATVLVVGLLVGTLFTLFVLPAVYARFGRDLSGTSAAARPDRAAAPTPALPGNP</sequence>
<dbReference type="PANTHER" id="PTHR32063">
    <property type="match status" value="1"/>
</dbReference>
<dbReference type="Gene3D" id="1.20.1640.10">
    <property type="entry name" value="Multidrug efflux transporter AcrB transmembrane domain"/>
    <property type="match status" value="2"/>
</dbReference>
<evidence type="ECO:0000256" key="1">
    <source>
        <dbReference type="SAM" id="Phobius"/>
    </source>
</evidence>
<protein>
    <submittedName>
        <fullName evidence="2">Efflux pump membrane transporter BepE</fullName>
    </submittedName>
</protein>
<dbReference type="AlphaFoldDB" id="A0A6S6Z3W8"/>
<reference evidence="2 3" key="1">
    <citation type="submission" date="2020-04" db="EMBL/GenBank/DDBJ databases">
        <authorList>
            <person name="De Canck E."/>
        </authorList>
    </citation>
    <scope>NUCLEOTIDE SEQUENCE [LARGE SCALE GENOMIC DNA]</scope>
    <source>
        <strain evidence="2 3">LMG 3431</strain>
    </source>
</reference>
<evidence type="ECO:0000313" key="2">
    <source>
        <dbReference type="EMBL" id="CAB3628971.1"/>
    </source>
</evidence>
<feature type="transmembrane region" description="Helical" evidence="1">
    <location>
        <begin position="383"/>
        <end position="407"/>
    </location>
</feature>
<feature type="transmembrane region" description="Helical" evidence="1">
    <location>
        <begin position="944"/>
        <end position="963"/>
    </location>
</feature>
<keyword evidence="3" id="KW-1185">Reference proteome</keyword>
<organism evidence="2 3">
    <name type="scientific">Achromobacter pestifer</name>
    <dbReference type="NCBI Taxonomy" id="1353889"/>
    <lineage>
        <taxon>Bacteria</taxon>
        <taxon>Pseudomonadati</taxon>
        <taxon>Pseudomonadota</taxon>
        <taxon>Betaproteobacteria</taxon>
        <taxon>Burkholderiales</taxon>
        <taxon>Alcaligenaceae</taxon>
        <taxon>Achromobacter</taxon>
    </lineage>
</organism>
<proteinExistence type="predicted"/>
<dbReference type="GO" id="GO:0042910">
    <property type="term" value="F:xenobiotic transmembrane transporter activity"/>
    <property type="evidence" value="ECO:0007669"/>
    <property type="project" value="TreeGrafter"/>
</dbReference>
<feature type="transmembrane region" description="Helical" evidence="1">
    <location>
        <begin position="331"/>
        <end position="350"/>
    </location>
</feature>
<feature type="transmembrane region" description="Helical" evidence="1">
    <location>
        <begin position="975"/>
        <end position="999"/>
    </location>
</feature>
<dbReference type="SUPFAM" id="SSF82693">
    <property type="entry name" value="Multidrug efflux transporter AcrB pore domain, PN1, PN2, PC1 and PC2 subdomains"/>
    <property type="match status" value="3"/>
</dbReference>
<feature type="transmembrane region" description="Helical" evidence="1">
    <location>
        <begin position="357"/>
        <end position="377"/>
    </location>
</feature>
<name>A0A6S6Z3W8_9BURK</name>